<dbReference type="AlphaFoldDB" id="A0A7I7WMD8"/>
<comment type="similarity">
    <text evidence="2 7">Belongs to the PhoU family.</text>
</comment>
<evidence type="ECO:0000256" key="7">
    <source>
        <dbReference type="PIRNR" id="PIRNR003107"/>
    </source>
</evidence>
<evidence type="ECO:0000256" key="1">
    <source>
        <dbReference type="ARBA" id="ARBA00004496"/>
    </source>
</evidence>
<dbReference type="InterPro" id="IPR038078">
    <property type="entry name" value="PhoU-like_sf"/>
</dbReference>
<evidence type="ECO:0000259" key="8">
    <source>
        <dbReference type="Pfam" id="PF01895"/>
    </source>
</evidence>
<dbReference type="InterPro" id="IPR026022">
    <property type="entry name" value="PhoU_dom"/>
</dbReference>
<comment type="subunit">
    <text evidence="3 7">Homodimer.</text>
</comment>
<evidence type="ECO:0000313" key="10">
    <source>
        <dbReference type="Proteomes" id="UP000466187"/>
    </source>
</evidence>
<evidence type="ECO:0000256" key="5">
    <source>
        <dbReference type="ARBA" id="ARBA00022490"/>
    </source>
</evidence>
<feature type="domain" description="PhoU" evidence="8">
    <location>
        <begin position="17"/>
        <end position="102"/>
    </location>
</feature>
<feature type="domain" description="PhoU" evidence="8">
    <location>
        <begin position="122"/>
        <end position="204"/>
    </location>
</feature>
<dbReference type="GO" id="GO:0030643">
    <property type="term" value="P:intracellular phosphate ion homeostasis"/>
    <property type="evidence" value="ECO:0007669"/>
    <property type="project" value="InterPro"/>
</dbReference>
<dbReference type="GO" id="GO:0045936">
    <property type="term" value="P:negative regulation of phosphate metabolic process"/>
    <property type="evidence" value="ECO:0007669"/>
    <property type="project" value="InterPro"/>
</dbReference>
<evidence type="ECO:0000256" key="2">
    <source>
        <dbReference type="ARBA" id="ARBA00008107"/>
    </source>
</evidence>
<organism evidence="9 10">
    <name type="scientific">Mycolicibacterium gadium</name>
    <name type="common">Mycobacterium gadium</name>
    <dbReference type="NCBI Taxonomy" id="1794"/>
    <lineage>
        <taxon>Bacteria</taxon>
        <taxon>Bacillati</taxon>
        <taxon>Actinomycetota</taxon>
        <taxon>Actinomycetes</taxon>
        <taxon>Mycobacteriales</taxon>
        <taxon>Mycobacteriaceae</taxon>
        <taxon>Mycolicibacterium</taxon>
    </lineage>
</organism>
<keyword evidence="4 7" id="KW-0813">Transport</keyword>
<dbReference type="Proteomes" id="UP000466187">
    <property type="component" value="Chromosome"/>
</dbReference>
<dbReference type="SUPFAM" id="SSF109755">
    <property type="entry name" value="PhoU-like"/>
    <property type="match status" value="1"/>
</dbReference>
<dbReference type="InterPro" id="IPR028366">
    <property type="entry name" value="PhoU"/>
</dbReference>
<sequence length="227" mass="24705">MRTAYREQLSGLGARLADMCGLAAKAMDDATRALLEADLSLAEEVIAEQERIAVMGRQAEDTALRLLALQQPVAGDLRTVVCAIHVGADIERMGALAVHVASISRLRHPECALPEDVRASFAEMGRRAVLMAGIAREVLLSSDSETASQMRDLDDAVDAEHRHLFTLLIDNKWHDGVCSAVDVALLGRYYERFADHAVEIGRRVVFEATGGLPWAHGRRPGDAKKLA</sequence>
<dbReference type="NCBIfam" id="TIGR02135">
    <property type="entry name" value="phoU_full"/>
    <property type="match status" value="1"/>
</dbReference>
<comment type="function">
    <text evidence="7">Plays a role in the regulation of phosphate uptake.</text>
</comment>
<dbReference type="Gene3D" id="1.20.58.220">
    <property type="entry name" value="Phosphate transport system protein phou homolog 2, domain 2"/>
    <property type="match status" value="1"/>
</dbReference>
<protein>
    <recommendedName>
        <fullName evidence="7">Phosphate-specific transport system accessory protein PhoU</fullName>
    </recommendedName>
</protein>
<evidence type="ECO:0000256" key="3">
    <source>
        <dbReference type="ARBA" id="ARBA00011738"/>
    </source>
</evidence>
<dbReference type="RefSeq" id="WP_163686902.1">
    <property type="nucleotide sequence ID" value="NZ_AP022608.1"/>
</dbReference>
<evidence type="ECO:0000256" key="6">
    <source>
        <dbReference type="ARBA" id="ARBA00022592"/>
    </source>
</evidence>
<dbReference type="PANTHER" id="PTHR42930:SF3">
    <property type="entry name" value="PHOSPHATE-SPECIFIC TRANSPORT SYSTEM ACCESSORY PROTEIN PHOU"/>
    <property type="match status" value="1"/>
</dbReference>
<dbReference type="PIRSF" id="PIRSF003107">
    <property type="entry name" value="PhoU"/>
    <property type="match status" value="1"/>
</dbReference>
<dbReference type="Pfam" id="PF01895">
    <property type="entry name" value="PhoU"/>
    <property type="match status" value="2"/>
</dbReference>
<gene>
    <name evidence="9" type="primary">phoU</name>
    <name evidence="9" type="ORF">MGAD_26550</name>
</gene>
<accession>A0A7I7WMD8</accession>
<dbReference type="EMBL" id="AP022608">
    <property type="protein sequence ID" value="BBZ18320.1"/>
    <property type="molecule type" value="Genomic_DNA"/>
</dbReference>
<keyword evidence="5 7" id="KW-0963">Cytoplasm</keyword>
<dbReference type="GO" id="GO:0006817">
    <property type="term" value="P:phosphate ion transport"/>
    <property type="evidence" value="ECO:0007669"/>
    <property type="project" value="UniProtKB-KW"/>
</dbReference>
<dbReference type="PANTHER" id="PTHR42930">
    <property type="entry name" value="PHOSPHATE-SPECIFIC TRANSPORT SYSTEM ACCESSORY PROTEIN PHOU"/>
    <property type="match status" value="1"/>
</dbReference>
<evidence type="ECO:0000313" key="9">
    <source>
        <dbReference type="EMBL" id="BBZ18320.1"/>
    </source>
</evidence>
<dbReference type="KEGG" id="mgad:MGAD_26550"/>
<proteinExistence type="inferred from homology"/>
<keyword evidence="6 7" id="KW-0592">Phosphate transport</keyword>
<dbReference type="GO" id="GO:0005737">
    <property type="term" value="C:cytoplasm"/>
    <property type="evidence" value="ECO:0007669"/>
    <property type="project" value="UniProtKB-SubCell"/>
</dbReference>
<comment type="subcellular location">
    <subcellularLocation>
        <location evidence="1 7">Cytoplasm</location>
    </subcellularLocation>
</comment>
<reference evidence="9 10" key="1">
    <citation type="journal article" date="2019" name="Emerg. Microbes Infect.">
        <title>Comprehensive subspecies identification of 175 nontuberculous mycobacteria species based on 7547 genomic profiles.</title>
        <authorList>
            <person name="Matsumoto Y."/>
            <person name="Kinjo T."/>
            <person name="Motooka D."/>
            <person name="Nabeya D."/>
            <person name="Jung N."/>
            <person name="Uechi K."/>
            <person name="Horii T."/>
            <person name="Iida T."/>
            <person name="Fujita J."/>
            <person name="Nakamura S."/>
        </authorList>
    </citation>
    <scope>NUCLEOTIDE SEQUENCE [LARGE SCALE GENOMIC DNA]</scope>
    <source>
        <strain evidence="9 10">JCM 12688</strain>
    </source>
</reference>
<name>A0A7I7WMD8_MYCGU</name>
<evidence type="ECO:0000256" key="4">
    <source>
        <dbReference type="ARBA" id="ARBA00022448"/>
    </source>
</evidence>
<dbReference type="FunFam" id="1.20.58.220:FF:000004">
    <property type="entry name" value="Phosphate-specific transport system accessory protein PhoU"/>
    <property type="match status" value="1"/>
</dbReference>